<dbReference type="SMART" id="SM00220">
    <property type="entry name" value="S_TKc"/>
    <property type="match status" value="1"/>
</dbReference>
<dbReference type="InterPro" id="IPR011009">
    <property type="entry name" value="Kinase-like_dom_sf"/>
</dbReference>
<evidence type="ECO:0000313" key="8">
    <source>
        <dbReference type="EMBL" id="MPY31290.1"/>
    </source>
</evidence>
<feature type="compositionally biased region" description="Pro residues" evidence="6">
    <location>
        <begin position="314"/>
        <end position="327"/>
    </location>
</feature>
<evidence type="ECO:0000256" key="3">
    <source>
        <dbReference type="ARBA" id="ARBA00022777"/>
    </source>
</evidence>
<dbReference type="GO" id="GO:0005524">
    <property type="term" value="F:ATP binding"/>
    <property type="evidence" value="ECO:0007669"/>
    <property type="project" value="UniProtKB-UniRule"/>
</dbReference>
<keyword evidence="9" id="KW-1185">Reference proteome</keyword>
<feature type="region of interest" description="Disordered" evidence="6">
    <location>
        <begin position="253"/>
        <end position="327"/>
    </location>
</feature>
<accession>A0A5N8V7Q1</accession>
<evidence type="ECO:0000313" key="9">
    <source>
        <dbReference type="Proteomes" id="UP000325849"/>
    </source>
</evidence>
<evidence type="ECO:0000256" key="1">
    <source>
        <dbReference type="ARBA" id="ARBA00022679"/>
    </source>
</evidence>
<keyword evidence="1" id="KW-0808">Transferase</keyword>
<evidence type="ECO:0000259" key="7">
    <source>
        <dbReference type="PROSITE" id="PS50011"/>
    </source>
</evidence>
<dbReference type="InterPro" id="IPR017441">
    <property type="entry name" value="Protein_kinase_ATP_BS"/>
</dbReference>
<evidence type="ECO:0000256" key="5">
    <source>
        <dbReference type="PROSITE-ProRule" id="PRU10141"/>
    </source>
</evidence>
<evidence type="ECO:0000256" key="2">
    <source>
        <dbReference type="ARBA" id="ARBA00022741"/>
    </source>
</evidence>
<dbReference type="PROSITE" id="PS50011">
    <property type="entry name" value="PROTEIN_KINASE_DOM"/>
    <property type="match status" value="1"/>
</dbReference>
<name>A0A5N8V7Q1_9ACTN</name>
<dbReference type="SUPFAM" id="SSF56112">
    <property type="entry name" value="Protein kinase-like (PK-like)"/>
    <property type="match status" value="1"/>
</dbReference>
<proteinExistence type="predicted"/>
<feature type="non-terminal residue" evidence="8">
    <location>
        <position position="327"/>
    </location>
</feature>
<gene>
    <name evidence="8" type="ORF">FNH09_08250</name>
</gene>
<organism evidence="8 9">
    <name type="scientific">Streptomyces adustus</name>
    <dbReference type="NCBI Taxonomy" id="1609272"/>
    <lineage>
        <taxon>Bacteria</taxon>
        <taxon>Bacillati</taxon>
        <taxon>Actinomycetota</taxon>
        <taxon>Actinomycetes</taxon>
        <taxon>Kitasatosporales</taxon>
        <taxon>Streptomycetaceae</taxon>
        <taxon>Streptomyces</taxon>
    </lineage>
</organism>
<reference evidence="8 9" key="1">
    <citation type="submission" date="2019-07" db="EMBL/GenBank/DDBJ databases">
        <title>New species of Amycolatopsis and Streptomyces.</title>
        <authorList>
            <person name="Duangmal K."/>
            <person name="Teo W.F.A."/>
            <person name="Lipun K."/>
        </authorList>
    </citation>
    <scope>NUCLEOTIDE SEQUENCE [LARGE SCALE GENOMIC DNA]</scope>
    <source>
        <strain evidence="8 9">NBRC 109810</strain>
    </source>
</reference>
<dbReference type="PANTHER" id="PTHR43289:SF34">
    <property type="entry name" value="SERINE_THREONINE-PROTEIN KINASE YBDM-RELATED"/>
    <property type="match status" value="1"/>
</dbReference>
<feature type="binding site" evidence="5">
    <location>
        <position position="32"/>
    </location>
    <ligand>
        <name>ATP</name>
        <dbReference type="ChEBI" id="CHEBI:30616"/>
    </ligand>
</feature>
<dbReference type="PANTHER" id="PTHR43289">
    <property type="entry name" value="MITOGEN-ACTIVATED PROTEIN KINASE KINASE KINASE 20-RELATED"/>
    <property type="match status" value="1"/>
</dbReference>
<dbReference type="PROSITE" id="PS00108">
    <property type="entry name" value="PROTEIN_KINASE_ST"/>
    <property type="match status" value="1"/>
</dbReference>
<dbReference type="InterPro" id="IPR000719">
    <property type="entry name" value="Prot_kinase_dom"/>
</dbReference>
<comment type="caution">
    <text evidence="8">The sequence shown here is derived from an EMBL/GenBank/DDBJ whole genome shotgun (WGS) entry which is preliminary data.</text>
</comment>
<keyword evidence="3 8" id="KW-0418">Kinase</keyword>
<dbReference type="CDD" id="cd14014">
    <property type="entry name" value="STKc_PknB_like"/>
    <property type="match status" value="1"/>
</dbReference>
<dbReference type="AlphaFoldDB" id="A0A5N8V7Q1"/>
<dbReference type="Gene3D" id="3.30.200.20">
    <property type="entry name" value="Phosphorylase Kinase, domain 1"/>
    <property type="match status" value="1"/>
</dbReference>
<keyword evidence="2 5" id="KW-0547">Nucleotide-binding</keyword>
<dbReference type="Proteomes" id="UP000325849">
    <property type="component" value="Unassembled WGS sequence"/>
</dbReference>
<dbReference type="InterPro" id="IPR008271">
    <property type="entry name" value="Ser/Thr_kinase_AS"/>
</dbReference>
<sequence>MGRYRIVARLGAGGMGQVYLARSPGGRAVAVKTVRHELAEDGDFRRRFAREVAAARRVNGAFTAGVVDADADGSPPWLATVYVPGIPLGEAIARHGPWPARPIFALGAGLAEALEAIHAAGIVHRDLKPSNVLLAADGPRVIDFGISAASEASVLTHTGMTIGTPGFMSPEQITGQPVGPASDVFSLGVLLACTATRVGPFGTGTPHALHYRVVHEPPDLEAIPPELREVVAACLDKQPGRRPTVAQLLDQLTSTDGADEDSRASTASPGLTEPGWMPAPVARFVQEHASTPIPHILPPTPSNAGPAQPETPRRPSPGTPDASAPPW</sequence>
<dbReference type="PROSITE" id="PS00107">
    <property type="entry name" value="PROTEIN_KINASE_ATP"/>
    <property type="match status" value="1"/>
</dbReference>
<feature type="domain" description="Protein kinase" evidence="7">
    <location>
        <begin position="4"/>
        <end position="254"/>
    </location>
</feature>
<evidence type="ECO:0000256" key="4">
    <source>
        <dbReference type="ARBA" id="ARBA00022840"/>
    </source>
</evidence>
<dbReference type="EMBL" id="VJZD01000023">
    <property type="protein sequence ID" value="MPY31290.1"/>
    <property type="molecule type" value="Genomic_DNA"/>
</dbReference>
<dbReference type="Pfam" id="PF00069">
    <property type="entry name" value="Pkinase"/>
    <property type="match status" value="1"/>
</dbReference>
<dbReference type="Gene3D" id="1.10.510.10">
    <property type="entry name" value="Transferase(Phosphotransferase) domain 1"/>
    <property type="match status" value="1"/>
</dbReference>
<keyword evidence="8" id="KW-0723">Serine/threonine-protein kinase</keyword>
<keyword evidence="4 5" id="KW-0067">ATP-binding</keyword>
<dbReference type="GO" id="GO:0004674">
    <property type="term" value="F:protein serine/threonine kinase activity"/>
    <property type="evidence" value="ECO:0007669"/>
    <property type="project" value="UniProtKB-KW"/>
</dbReference>
<protein>
    <submittedName>
        <fullName evidence="8">Serine/threonine protein kinase</fullName>
    </submittedName>
</protein>
<evidence type="ECO:0000256" key="6">
    <source>
        <dbReference type="SAM" id="MobiDB-lite"/>
    </source>
</evidence>